<sequence>MTLRAILLMILSMALLAGSDTFYKLATLAAPTGQVMTLVSLGGTALFIVMSVLMGVRLVTREALHPMILLRNGFEVVGAIGLVTGIAHVSLPVFAAILQSGPLIVTLGAAIFLKEEVGPRRWAAIAVGLFGMLLVIRPWSAQFTGYELFAVIGIAGLSGRDLVTRLSPGHIPALAISTWGFGITIPAGLVLWQLADQPSDWSGPTLLACLGAIVVTTAGYLAVTTAMRLAPASTVAPFRYTRLIFTPALGILVFGDRPDLMTYAGSGIIFAAGLYTFLRERALARSVAPAASATVPLAQPTPCKGR</sequence>
<proteinExistence type="inferred from homology"/>
<dbReference type="PANTHER" id="PTHR22911">
    <property type="entry name" value="ACYL-MALONYL CONDENSING ENZYME-RELATED"/>
    <property type="match status" value="1"/>
</dbReference>
<evidence type="ECO:0000256" key="2">
    <source>
        <dbReference type="ARBA" id="ARBA00009853"/>
    </source>
</evidence>
<dbReference type="EMBL" id="JAGISH010000001">
    <property type="protein sequence ID" value="MBP0480905.1"/>
    <property type="molecule type" value="Genomic_DNA"/>
</dbReference>
<dbReference type="Pfam" id="PF00892">
    <property type="entry name" value="EamA"/>
    <property type="match status" value="2"/>
</dbReference>
<keyword evidence="5 6" id="KW-0472">Membrane</keyword>
<dbReference type="Gene3D" id="1.10.3730.20">
    <property type="match status" value="1"/>
</dbReference>
<dbReference type="RefSeq" id="WP_209358328.1">
    <property type="nucleotide sequence ID" value="NZ_JAGISH010000001.1"/>
</dbReference>
<keyword evidence="9" id="KW-1185">Reference proteome</keyword>
<comment type="similarity">
    <text evidence="2">Belongs to the drug/metabolite transporter (DMT) superfamily. 10 TMS drug/metabolite exporter (DME) (TC 2.A.7.3) family.</text>
</comment>
<feature type="transmembrane region" description="Helical" evidence="6">
    <location>
        <begin position="68"/>
        <end position="87"/>
    </location>
</feature>
<reference evidence="8" key="1">
    <citation type="submission" date="2021-03" db="EMBL/GenBank/DDBJ databases">
        <title>Sagittula salina sp. nov. strain M10.9X isolated from the marine waste.</title>
        <authorList>
            <person name="Satari L."/>
            <person name="Molina-Menor E."/>
            <person name="Vidal-Verdu A."/>
            <person name="Pascual J."/>
            <person name="Pereto J."/>
            <person name="Porcar M."/>
        </authorList>
    </citation>
    <scope>NUCLEOTIDE SEQUENCE</scope>
    <source>
        <strain evidence="8">M10.9X</strain>
    </source>
</reference>
<protein>
    <submittedName>
        <fullName evidence="8">DMT family transporter</fullName>
    </submittedName>
</protein>
<evidence type="ECO:0000256" key="1">
    <source>
        <dbReference type="ARBA" id="ARBA00004141"/>
    </source>
</evidence>
<keyword evidence="3 6" id="KW-0812">Transmembrane</keyword>
<dbReference type="PANTHER" id="PTHR22911:SF6">
    <property type="entry name" value="SOLUTE CARRIER FAMILY 35 MEMBER G1"/>
    <property type="match status" value="1"/>
</dbReference>
<evidence type="ECO:0000313" key="8">
    <source>
        <dbReference type="EMBL" id="MBP0480905.1"/>
    </source>
</evidence>
<feature type="transmembrane region" description="Helical" evidence="6">
    <location>
        <begin position="201"/>
        <end position="223"/>
    </location>
</feature>
<dbReference type="Proteomes" id="UP000675940">
    <property type="component" value="Unassembled WGS sequence"/>
</dbReference>
<feature type="transmembrane region" description="Helical" evidence="6">
    <location>
        <begin position="35"/>
        <end position="56"/>
    </location>
</feature>
<keyword evidence="4 6" id="KW-1133">Transmembrane helix</keyword>
<feature type="domain" description="EamA" evidence="7">
    <location>
        <begin position="4"/>
        <end position="136"/>
    </location>
</feature>
<evidence type="ECO:0000256" key="5">
    <source>
        <dbReference type="ARBA" id="ARBA00023136"/>
    </source>
</evidence>
<feature type="domain" description="EamA" evidence="7">
    <location>
        <begin position="150"/>
        <end position="272"/>
    </location>
</feature>
<evidence type="ECO:0000259" key="7">
    <source>
        <dbReference type="Pfam" id="PF00892"/>
    </source>
</evidence>
<dbReference type="InterPro" id="IPR037185">
    <property type="entry name" value="EmrE-like"/>
</dbReference>
<dbReference type="SUPFAM" id="SSF103481">
    <property type="entry name" value="Multidrug resistance efflux transporter EmrE"/>
    <property type="match status" value="2"/>
</dbReference>
<organism evidence="8 9">
    <name type="scientific">Sagittula salina</name>
    <dbReference type="NCBI Taxonomy" id="2820268"/>
    <lineage>
        <taxon>Bacteria</taxon>
        <taxon>Pseudomonadati</taxon>
        <taxon>Pseudomonadota</taxon>
        <taxon>Alphaproteobacteria</taxon>
        <taxon>Rhodobacterales</taxon>
        <taxon>Roseobacteraceae</taxon>
        <taxon>Sagittula</taxon>
    </lineage>
</organism>
<evidence type="ECO:0000256" key="6">
    <source>
        <dbReference type="SAM" id="Phobius"/>
    </source>
</evidence>
<evidence type="ECO:0000256" key="4">
    <source>
        <dbReference type="ARBA" id="ARBA00022989"/>
    </source>
</evidence>
<evidence type="ECO:0000313" key="9">
    <source>
        <dbReference type="Proteomes" id="UP000675940"/>
    </source>
</evidence>
<comment type="caution">
    <text evidence="8">The sequence shown here is derived from an EMBL/GenBank/DDBJ whole genome shotgun (WGS) entry which is preliminary data.</text>
</comment>
<dbReference type="GO" id="GO:0016020">
    <property type="term" value="C:membrane"/>
    <property type="evidence" value="ECO:0007669"/>
    <property type="project" value="UniProtKB-SubCell"/>
</dbReference>
<feature type="transmembrane region" description="Helical" evidence="6">
    <location>
        <begin position="93"/>
        <end position="113"/>
    </location>
</feature>
<feature type="transmembrane region" description="Helical" evidence="6">
    <location>
        <begin position="260"/>
        <end position="278"/>
    </location>
</feature>
<dbReference type="InterPro" id="IPR000620">
    <property type="entry name" value="EamA_dom"/>
</dbReference>
<accession>A0A940S1U0</accession>
<feature type="transmembrane region" description="Helical" evidence="6">
    <location>
        <begin position="175"/>
        <end position="195"/>
    </location>
</feature>
<dbReference type="AlphaFoldDB" id="A0A940S1U0"/>
<gene>
    <name evidence="8" type="ORF">J5474_00165</name>
</gene>
<feature type="transmembrane region" description="Helical" evidence="6">
    <location>
        <begin position="122"/>
        <end position="140"/>
    </location>
</feature>
<name>A0A940S1U0_9RHOB</name>
<comment type="subcellular location">
    <subcellularLocation>
        <location evidence="1">Membrane</location>
        <topology evidence="1">Multi-pass membrane protein</topology>
    </subcellularLocation>
</comment>
<evidence type="ECO:0000256" key="3">
    <source>
        <dbReference type="ARBA" id="ARBA00022692"/>
    </source>
</evidence>